<evidence type="ECO:0000313" key="3">
    <source>
        <dbReference type="Proteomes" id="UP000887568"/>
    </source>
</evidence>
<dbReference type="GeneID" id="119726812"/>
<evidence type="ECO:0000256" key="1">
    <source>
        <dbReference type="SAM" id="SignalP"/>
    </source>
</evidence>
<protein>
    <recommendedName>
        <fullName evidence="4">Peptidase C51 domain-containing protein</fullName>
    </recommendedName>
</protein>
<dbReference type="AlphaFoldDB" id="A0A913ZTR7"/>
<keyword evidence="3" id="KW-1185">Reference proteome</keyword>
<dbReference type="OrthoDB" id="6142777at2759"/>
<evidence type="ECO:0000313" key="2">
    <source>
        <dbReference type="EnsemblMetazoa" id="XP_038054600.1"/>
    </source>
</evidence>
<dbReference type="OMA" id="NEWANSN"/>
<accession>A0A913ZTR7</accession>
<dbReference type="Proteomes" id="UP000887568">
    <property type="component" value="Unplaced"/>
</dbReference>
<organism evidence="2 3">
    <name type="scientific">Patiria miniata</name>
    <name type="common">Bat star</name>
    <name type="synonym">Asterina miniata</name>
    <dbReference type="NCBI Taxonomy" id="46514"/>
    <lineage>
        <taxon>Eukaryota</taxon>
        <taxon>Metazoa</taxon>
        <taxon>Echinodermata</taxon>
        <taxon>Eleutherozoa</taxon>
        <taxon>Asterozoa</taxon>
        <taxon>Asteroidea</taxon>
        <taxon>Valvatacea</taxon>
        <taxon>Valvatida</taxon>
        <taxon>Asterinidae</taxon>
        <taxon>Patiria</taxon>
    </lineage>
</organism>
<evidence type="ECO:0008006" key="4">
    <source>
        <dbReference type="Google" id="ProtNLM"/>
    </source>
</evidence>
<dbReference type="RefSeq" id="XP_038054600.1">
    <property type="nucleotide sequence ID" value="XM_038198672.1"/>
</dbReference>
<keyword evidence="1" id="KW-0732">Signal</keyword>
<name>A0A913ZTR7_PATMI</name>
<dbReference type="EnsemblMetazoa" id="XM_038198672.1">
    <property type="protein sequence ID" value="XP_038054600.1"/>
    <property type="gene ID" value="LOC119726812"/>
</dbReference>
<sequence>MKFTSAVLLVLLGAFYFHGAEAVTGSTIAQVARGYTGSTVWSFVSSHRTGRNTNKCNIFVAEVLEEAGATVPHRWPRWLRWSPVGAGEWGNRYSSYLSEDRCWTYSSTAGLGYVAGDGRHVAIVTGTRQTTSARSDMVVTNDFGFRSSQEGSIIFWKYTC</sequence>
<proteinExistence type="predicted"/>
<reference evidence="2" key="1">
    <citation type="submission" date="2022-11" db="UniProtKB">
        <authorList>
            <consortium name="EnsemblMetazoa"/>
        </authorList>
    </citation>
    <scope>IDENTIFICATION</scope>
</reference>
<feature type="signal peptide" evidence="1">
    <location>
        <begin position="1"/>
        <end position="22"/>
    </location>
</feature>
<feature type="chain" id="PRO_5037803386" description="Peptidase C51 domain-containing protein" evidence="1">
    <location>
        <begin position="23"/>
        <end position="160"/>
    </location>
</feature>